<dbReference type="EMBL" id="BJXW01000031">
    <property type="protein sequence ID" value="GEN32163.1"/>
    <property type="molecule type" value="Genomic_DNA"/>
</dbReference>
<comment type="caution">
    <text evidence="2">The sequence shown here is derived from an EMBL/GenBank/DDBJ whole genome shotgun (WGS) entry which is preliminary data.</text>
</comment>
<dbReference type="AlphaFoldDB" id="A0A511V346"/>
<keyword evidence="1" id="KW-0812">Transmembrane</keyword>
<sequence length="173" mass="19528">MVSKISIYFLYISACLTGGLIAGIYFSNKEAGWGDFSYPMTVYTRDGYEVIPRSKYLLYVLLAMLVIILMVLCLSILMNIFFKNMYANVLFGLGLFALADLLQAAGLNMGLLYPIKFVDFASVLSGETAIQIDQSSIDYRYMMIWLIVSVLALMVILFGQNRHSFHGNVLFYL</sequence>
<reference evidence="2 3" key="1">
    <citation type="submission" date="2019-07" db="EMBL/GenBank/DDBJ databases">
        <title>Whole genome shotgun sequence of Cerasibacillus quisquiliarum NBRC 102429.</title>
        <authorList>
            <person name="Hosoyama A."/>
            <person name="Uohara A."/>
            <person name="Ohji S."/>
            <person name="Ichikawa N."/>
        </authorList>
    </citation>
    <scope>NUCLEOTIDE SEQUENCE [LARGE SCALE GENOMIC DNA]</scope>
    <source>
        <strain evidence="2 3">NBRC 102429</strain>
    </source>
</reference>
<feature type="transmembrane region" description="Helical" evidence="1">
    <location>
        <begin position="7"/>
        <end position="26"/>
    </location>
</feature>
<protein>
    <submittedName>
        <fullName evidence="2">Uncharacterized protein</fullName>
    </submittedName>
</protein>
<accession>A0A511V346</accession>
<organism evidence="2 3">
    <name type="scientific">Cerasibacillus quisquiliarum</name>
    <dbReference type="NCBI Taxonomy" id="227865"/>
    <lineage>
        <taxon>Bacteria</taxon>
        <taxon>Bacillati</taxon>
        <taxon>Bacillota</taxon>
        <taxon>Bacilli</taxon>
        <taxon>Bacillales</taxon>
        <taxon>Bacillaceae</taxon>
        <taxon>Cerasibacillus</taxon>
    </lineage>
</organism>
<keyword evidence="1" id="KW-0472">Membrane</keyword>
<dbReference type="Proteomes" id="UP000321491">
    <property type="component" value="Unassembled WGS sequence"/>
</dbReference>
<evidence type="ECO:0000313" key="2">
    <source>
        <dbReference type="EMBL" id="GEN32163.1"/>
    </source>
</evidence>
<feature type="transmembrane region" description="Helical" evidence="1">
    <location>
        <begin position="56"/>
        <end position="82"/>
    </location>
</feature>
<evidence type="ECO:0000313" key="3">
    <source>
        <dbReference type="Proteomes" id="UP000321491"/>
    </source>
</evidence>
<keyword evidence="3" id="KW-1185">Reference proteome</keyword>
<proteinExistence type="predicted"/>
<name>A0A511V346_9BACI</name>
<gene>
    <name evidence="2" type="ORF">CQU01_24010</name>
</gene>
<feature type="transmembrane region" description="Helical" evidence="1">
    <location>
        <begin position="89"/>
        <end position="115"/>
    </location>
</feature>
<evidence type="ECO:0000256" key="1">
    <source>
        <dbReference type="SAM" id="Phobius"/>
    </source>
</evidence>
<feature type="transmembrane region" description="Helical" evidence="1">
    <location>
        <begin position="139"/>
        <end position="158"/>
    </location>
</feature>
<keyword evidence="1" id="KW-1133">Transmembrane helix</keyword>